<keyword evidence="5" id="KW-1185">Reference proteome</keyword>
<name>A0A7W7W6T6_9ACTN</name>
<dbReference type="PANTHER" id="PTHR33495">
    <property type="entry name" value="ANTI-SIGMA FACTOR ANTAGONIST TM_1081-RELATED-RELATED"/>
    <property type="match status" value="1"/>
</dbReference>
<protein>
    <recommendedName>
        <fullName evidence="2">Anti-sigma factor antagonist</fullName>
    </recommendedName>
</protein>
<proteinExistence type="inferred from homology"/>
<organism evidence="4 5">
    <name type="scientific">Streptosporangium album</name>
    <dbReference type="NCBI Taxonomy" id="47479"/>
    <lineage>
        <taxon>Bacteria</taxon>
        <taxon>Bacillati</taxon>
        <taxon>Actinomycetota</taxon>
        <taxon>Actinomycetes</taxon>
        <taxon>Streptosporangiales</taxon>
        <taxon>Streptosporangiaceae</taxon>
        <taxon>Streptosporangium</taxon>
    </lineage>
</organism>
<dbReference type="Proteomes" id="UP000534286">
    <property type="component" value="Unassembled WGS sequence"/>
</dbReference>
<evidence type="ECO:0000256" key="2">
    <source>
        <dbReference type="RuleBase" id="RU003749"/>
    </source>
</evidence>
<dbReference type="AlphaFoldDB" id="A0A7W7W6T6"/>
<dbReference type="RefSeq" id="WP_184753125.1">
    <property type="nucleotide sequence ID" value="NZ_BAABEK010000078.1"/>
</dbReference>
<feature type="domain" description="STAS" evidence="3">
    <location>
        <begin position="4"/>
        <end position="113"/>
    </location>
</feature>
<dbReference type="SUPFAM" id="SSF52091">
    <property type="entry name" value="SpoIIaa-like"/>
    <property type="match status" value="1"/>
</dbReference>
<evidence type="ECO:0000259" key="3">
    <source>
        <dbReference type="PROSITE" id="PS50801"/>
    </source>
</evidence>
<dbReference type="CDD" id="cd07043">
    <property type="entry name" value="STAS_anti-anti-sigma_factors"/>
    <property type="match status" value="1"/>
</dbReference>
<evidence type="ECO:0000256" key="1">
    <source>
        <dbReference type="ARBA" id="ARBA00009013"/>
    </source>
</evidence>
<comment type="caution">
    <text evidence="4">The sequence shown here is derived from an EMBL/GenBank/DDBJ whole genome shotgun (WGS) entry which is preliminary data.</text>
</comment>
<dbReference type="GO" id="GO:0043856">
    <property type="term" value="F:anti-sigma factor antagonist activity"/>
    <property type="evidence" value="ECO:0007669"/>
    <property type="project" value="InterPro"/>
</dbReference>
<dbReference type="PROSITE" id="PS50801">
    <property type="entry name" value="STAS"/>
    <property type="match status" value="1"/>
</dbReference>
<dbReference type="InterPro" id="IPR036513">
    <property type="entry name" value="STAS_dom_sf"/>
</dbReference>
<evidence type="ECO:0000313" key="5">
    <source>
        <dbReference type="Proteomes" id="UP000534286"/>
    </source>
</evidence>
<dbReference type="Pfam" id="PF13466">
    <property type="entry name" value="STAS_2"/>
    <property type="match status" value="1"/>
</dbReference>
<accession>A0A7W7W6T6</accession>
<dbReference type="PANTHER" id="PTHR33495:SF2">
    <property type="entry name" value="ANTI-SIGMA FACTOR ANTAGONIST TM_1081-RELATED"/>
    <property type="match status" value="1"/>
</dbReference>
<dbReference type="NCBIfam" id="TIGR00377">
    <property type="entry name" value="ant_ant_sig"/>
    <property type="match status" value="1"/>
</dbReference>
<dbReference type="Gene3D" id="3.30.750.24">
    <property type="entry name" value="STAS domain"/>
    <property type="match status" value="1"/>
</dbReference>
<dbReference type="InterPro" id="IPR003658">
    <property type="entry name" value="Anti-sigma_ant"/>
</dbReference>
<sequence>MTRLSITVSDHPRFSVVSLTGDLDKLSAPPLEEAFTALLTRGHVRIIIDTTDLGFCDSSGVWVLLATMRRTYEQNGWLRLAGVNGFLGRLLELTGLRAAFPIDRDVNESLRQAAEGRGVPVSR</sequence>
<comment type="similarity">
    <text evidence="1 2">Belongs to the anti-sigma-factor antagonist family.</text>
</comment>
<dbReference type="InterPro" id="IPR002645">
    <property type="entry name" value="STAS_dom"/>
</dbReference>
<gene>
    <name evidence="4" type="ORF">FHR32_000902</name>
</gene>
<dbReference type="InterPro" id="IPR058548">
    <property type="entry name" value="MlaB-like_STAS"/>
</dbReference>
<dbReference type="EMBL" id="JACHJU010000001">
    <property type="protein sequence ID" value="MBB4936597.1"/>
    <property type="molecule type" value="Genomic_DNA"/>
</dbReference>
<reference evidence="4 5" key="1">
    <citation type="submission" date="2020-08" db="EMBL/GenBank/DDBJ databases">
        <title>Sequencing the genomes of 1000 actinobacteria strains.</title>
        <authorList>
            <person name="Klenk H.-P."/>
        </authorList>
    </citation>
    <scope>NUCLEOTIDE SEQUENCE [LARGE SCALE GENOMIC DNA]</scope>
    <source>
        <strain evidence="4 5">DSM 43023</strain>
    </source>
</reference>
<evidence type="ECO:0000313" key="4">
    <source>
        <dbReference type="EMBL" id="MBB4936597.1"/>
    </source>
</evidence>